<dbReference type="RefSeq" id="WP_065540635.1">
    <property type="nucleotide sequence ID" value="NZ_CP053228.1"/>
</dbReference>
<dbReference type="EMBL" id="CP015405">
    <property type="protein sequence ID" value="ANU74401.1"/>
    <property type="molecule type" value="Genomic_DNA"/>
</dbReference>
<evidence type="ECO:0000313" key="1">
    <source>
        <dbReference type="EMBL" id="ANU74401.1"/>
    </source>
</evidence>
<evidence type="ECO:0000313" key="2">
    <source>
        <dbReference type="Proteomes" id="UP000092574"/>
    </source>
</evidence>
<organism evidence="1 2">
    <name type="scientific">Blautia pseudococcoides</name>
    <dbReference type="NCBI Taxonomy" id="1796616"/>
    <lineage>
        <taxon>Bacteria</taxon>
        <taxon>Bacillati</taxon>
        <taxon>Bacillota</taxon>
        <taxon>Clostridia</taxon>
        <taxon>Lachnospirales</taxon>
        <taxon>Lachnospiraceae</taxon>
        <taxon>Blautia</taxon>
    </lineage>
</organism>
<dbReference type="STRING" id="1796616.A4V09_00575"/>
<keyword evidence="2" id="KW-1185">Reference proteome</keyword>
<name>A0A1C7I477_9FIRM</name>
<protein>
    <submittedName>
        <fullName evidence="1">Uncharacterized protein</fullName>
    </submittedName>
</protein>
<dbReference type="AlphaFoldDB" id="A0A1C7I477"/>
<gene>
    <name evidence="1" type="ORF">A4V09_00575</name>
</gene>
<dbReference type="Proteomes" id="UP000092574">
    <property type="component" value="Chromosome"/>
</dbReference>
<proteinExistence type="predicted"/>
<accession>A0A1C7I477</accession>
<reference evidence="1" key="1">
    <citation type="submission" date="2017-04" db="EMBL/GenBank/DDBJ databases">
        <title>Complete Genome Sequences of Twelve Strains of a Stable Defined Moderately Diverse Mouse Microbiota 2 (sDMDMm2).</title>
        <authorList>
            <person name="Uchimura Y."/>
            <person name="Wyss M."/>
            <person name="Brugiroux S."/>
            <person name="Limenitakis J.P."/>
            <person name="Stecher B."/>
            <person name="McCoy K.D."/>
            <person name="Macpherson A.J."/>
        </authorList>
    </citation>
    <scope>NUCLEOTIDE SEQUENCE</scope>
    <source>
        <strain evidence="1">YL58</strain>
    </source>
</reference>
<sequence length="77" mass="8953">MLAREMLRVKKNQRVREFVTEIFAECERKGFTISDMKDLATIFPEIVNEAIISEEEKTVFTVSSDIQESQHSNAHIH</sequence>
<dbReference type="KEGG" id="byl:A4V09_00575"/>